<dbReference type="RefSeq" id="WP_165260047.1">
    <property type="nucleotide sequence ID" value="NZ_JAAKZY010000047.1"/>
</dbReference>
<keyword evidence="2" id="KW-0812">Transmembrane</keyword>
<keyword evidence="5" id="KW-1185">Reference proteome</keyword>
<dbReference type="PANTHER" id="PTHR40047">
    <property type="entry name" value="UPF0703 PROTEIN YCGQ"/>
    <property type="match status" value="1"/>
</dbReference>
<name>A0A6G4V5G1_9ACTN</name>
<feature type="compositionally biased region" description="Basic and acidic residues" evidence="1">
    <location>
        <begin position="68"/>
        <end position="95"/>
    </location>
</feature>
<evidence type="ECO:0000256" key="2">
    <source>
        <dbReference type="SAM" id="Phobius"/>
    </source>
</evidence>
<feature type="region of interest" description="Disordered" evidence="1">
    <location>
        <begin position="65"/>
        <end position="95"/>
    </location>
</feature>
<dbReference type="AlphaFoldDB" id="A0A6G4V5G1"/>
<evidence type="ECO:0000313" key="4">
    <source>
        <dbReference type="EMBL" id="NGO09256.1"/>
    </source>
</evidence>
<reference evidence="4 5" key="1">
    <citation type="submission" date="2020-02" db="EMBL/GenBank/DDBJ databases">
        <title>Whole-genome analyses of novel actinobacteria.</title>
        <authorList>
            <person name="Sahin N."/>
            <person name="Gencbay T."/>
        </authorList>
    </citation>
    <scope>NUCLEOTIDE SEQUENCE [LARGE SCALE GENOMIC DNA]</scope>
    <source>
        <strain evidence="4 5">HC44</strain>
    </source>
</reference>
<dbReference type="InterPro" id="IPR048447">
    <property type="entry name" value="DUF1980_C"/>
</dbReference>
<dbReference type="NCBIfam" id="TIGR03943">
    <property type="entry name" value="TIGR03943 family putative permease subunit"/>
    <property type="match status" value="1"/>
</dbReference>
<feature type="transmembrane region" description="Helical" evidence="2">
    <location>
        <begin position="36"/>
        <end position="55"/>
    </location>
</feature>
<dbReference type="Proteomes" id="UP000472335">
    <property type="component" value="Unassembled WGS sequence"/>
</dbReference>
<dbReference type="InterPro" id="IPR015402">
    <property type="entry name" value="DUF1980"/>
</dbReference>
<evidence type="ECO:0000313" key="5">
    <source>
        <dbReference type="Proteomes" id="UP000472335"/>
    </source>
</evidence>
<dbReference type="InterPro" id="IPR052955">
    <property type="entry name" value="UPF0703_membrane_permease"/>
</dbReference>
<comment type="caution">
    <text evidence="4">The sequence shown here is derived from an EMBL/GenBank/DDBJ whole genome shotgun (WGS) entry which is preliminary data.</text>
</comment>
<proteinExistence type="predicted"/>
<evidence type="ECO:0000259" key="3">
    <source>
        <dbReference type="Pfam" id="PF21537"/>
    </source>
</evidence>
<sequence length="264" mass="28494">MSRQAQAAVLFLIGGSLLHAGFTDLYLRYVKAGLRPLLLAAGIVLIVAAVATVWYEMRRPRAAQEQPAAKEKAAAQEKAEEDRPESEHHEGHGHAHREPRVAWLLVLPLLALILVAPPALGSYSAMRTGTALQKPWGFPDLPAGDPVRLSLVDYAGRAAYDQGRSLRDRQVKVTGFVALDRGGTPYLVRIALNCCAADGQPVKIGLSGRTPPVLQPDTWLEVTGTYTGKRTKDPVNDGIIPFINVTEAKPVQAPRDPYDDGGNG</sequence>
<keyword evidence="2" id="KW-0472">Membrane</keyword>
<feature type="domain" description="DUF1980" evidence="3">
    <location>
        <begin position="166"/>
        <end position="258"/>
    </location>
</feature>
<dbReference type="PANTHER" id="PTHR40047:SF1">
    <property type="entry name" value="UPF0703 PROTEIN YCGQ"/>
    <property type="match status" value="1"/>
</dbReference>
<accession>A0A6G4V5G1</accession>
<dbReference type="EMBL" id="JAAKZY010000047">
    <property type="protein sequence ID" value="NGO09256.1"/>
    <property type="molecule type" value="Genomic_DNA"/>
</dbReference>
<protein>
    <submittedName>
        <fullName evidence="4">TIGR03943 family protein</fullName>
    </submittedName>
</protein>
<evidence type="ECO:0000256" key="1">
    <source>
        <dbReference type="SAM" id="MobiDB-lite"/>
    </source>
</evidence>
<organism evidence="4 5">
    <name type="scientific">Streptomyces scabichelini</name>
    <dbReference type="NCBI Taxonomy" id="2711217"/>
    <lineage>
        <taxon>Bacteria</taxon>
        <taxon>Bacillati</taxon>
        <taxon>Actinomycetota</taxon>
        <taxon>Actinomycetes</taxon>
        <taxon>Kitasatosporales</taxon>
        <taxon>Streptomycetaceae</taxon>
        <taxon>Streptomyces</taxon>
    </lineage>
</organism>
<gene>
    <name evidence="4" type="ORF">G5C60_17025</name>
</gene>
<dbReference type="Pfam" id="PF21537">
    <property type="entry name" value="DUF1980_C"/>
    <property type="match status" value="1"/>
</dbReference>
<keyword evidence="2" id="KW-1133">Transmembrane helix</keyword>
<feature type="transmembrane region" description="Helical" evidence="2">
    <location>
        <begin position="101"/>
        <end position="120"/>
    </location>
</feature>